<dbReference type="Gene3D" id="3.30.1520.10">
    <property type="entry name" value="Phox-like domain"/>
    <property type="match status" value="1"/>
</dbReference>
<feature type="transmembrane region" description="Helical" evidence="3">
    <location>
        <begin position="218"/>
        <end position="240"/>
    </location>
</feature>
<keyword evidence="3" id="KW-1133">Transmembrane helix</keyword>
<dbReference type="InterPro" id="IPR003114">
    <property type="entry name" value="Phox_assoc"/>
</dbReference>
<dbReference type="PROSITE" id="PS50132">
    <property type="entry name" value="RGS"/>
    <property type="match status" value="1"/>
</dbReference>
<dbReference type="Pfam" id="PF00787">
    <property type="entry name" value="PX"/>
    <property type="match status" value="1"/>
</dbReference>
<feature type="compositionally biased region" description="Pro residues" evidence="2">
    <location>
        <begin position="80"/>
        <end position="89"/>
    </location>
</feature>
<dbReference type="GeneTree" id="ENSGT00950000182856"/>
<accession>A0A8I3MUL2</accession>
<dbReference type="PANTHER" id="PTHR22775">
    <property type="entry name" value="SORTING NEXIN"/>
    <property type="match status" value="1"/>
</dbReference>
<protein>
    <submittedName>
        <fullName evidence="7">Sorting nexin 13</fullName>
    </submittedName>
</protein>
<feature type="compositionally biased region" description="Low complexity" evidence="2">
    <location>
        <begin position="129"/>
        <end position="148"/>
    </location>
</feature>
<dbReference type="Proteomes" id="UP000805418">
    <property type="component" value="Chromosome 14"/>
</dbReference>
<evidence type="ECO:0000256" key="1">
    <source>
        <dbReference type="ARBA" id="ARBA00010883"/>
    </source>
</evidence>
<dbReference type="Pfam" id="PF08628">
    <property type="entry name" value="Nexin_C"/>
    <property type="match status" value="1"/>
</dbReference>
<dbReference type="SUPFAM" id="SSF64268">
    <property type="entry name" value="PX domain"/>
    <property type="match status" value="1"/>
</dbReference>
<dbReference type="OrthoDB" id="5772781at2759"/>
<keyword evidence="3" id="KW-0812">Transmembrane</keyword>
<dbReference type="GO" id="GO:0035091">
    <property type="term" value="F:phosphatidylinositol binding"/>
    <property type="evidence" value="ECO:0007669"/>
    <property type="project" value="InterPro"/>
</dbReference>
<dbReference type="InterPro" id="IPR037437">
    <property type="entry name" value="SNX13_PX"/>
</dbReference>
<dbReference type="Pfam" id="PF00615">
    <property type="entry name" value="RGS"/>
    <property type="match status" value="1"/>
</dbReference>
<sequence>MREASFPTGHRPPGPRDARGPQRHPPKARSSQVSLRPGVGVGLPRRAAGDARAAPPPRGTQSPLPRVPSRPGNPAWEASPPGPSGPPSARPRLPTRRRHGDGHVPPAAPAPANGSARRRDTRTSLFQDGGASVASSRAGGKPAKPSKAAARERTEGAVSAVGGGSGSFRCCYGCCHAARLGRSSLPRGVIMLTETSLSIWGWGSLGIVLSLITFGPFVIFYLAFYILCFVGGGFVVTLLFGKTNSEKYLEQCEHSFLPPTSTGIPKCLEEMKREARTIKIDRRLTGANIIDEPLQQVIQFSLRDYVQYWYYTLSDDESFLLEIRQTLQNALIQFATRSKEIDWQPYFTTRIVDDFGTHLRVFRKAQQKITEKDEQAKGTAEDLVDTFFEVEVEMEKDVCRDLVCTSPKDEEGFLRDLCEVLLYLLLPPGDFQNKIMRYFVREILARGILLPLINQLSDPDYINQYIIWMIRDSNCNYEAFMNIIKLSDNIGELEAVRDKAAEELQYLRSLDTVGDDINTIKNQINSLLFVKKVCDSRIQRLQSGKEINTVKLAANFGKLCTVPLDSILVDNVALQFFMDYMQQTGGQAHLFFWMTVEGYRVTAQQQLEVLLSRQKDGKHQTNQTKGLLRAAAVGIYEQYLSEKASPRVTVDDYLVAKLADTLNHEDPTPEIFDDIQRKVYELMLRDERFYPSFRQNALYVRMLAELDMLKDPSFRGSDDGDGESFNGSPTGSINLSLDDLSNVASDDSVQLHAYISDTGVCNDHGKTYALYAITVHRRNLNSEEMWKTYRRYSDFHDFHMRITEQFENLSSILKLPGKKTFNNMDRDFLEKRKKDLNAYLQMDTFVNPLRNSMRNVSNAVKSLPDSLAEGMTKMSDNMGKMSERLGQDIKQSFFKVPPLIPKTDSDPEHCRVSAQLDDTVDDNIPLRVMLLLMDEVFDLKERNQWLRRNIKNLLQQLIRATYGDTINRKIVDHVDWMTSPEQVADLVKRFRDAFWPNGILAETVPCRDKAIRMRTRIAGKTKLLSIMPDELKHIIGAETTRKGILRVFEMFQHNQLNRRMVYVFLEGFLETLFPQYKFRELFNKLHSRSKQIQKYKQKLQTTQAPSLQKR</sequence>
<dbReference type="InterPro" id="IPR016137">
    <property type="entry name" value="RGS"/>
</dbReference>
<dbReference type="InterPro" id="IPR044926">
    <property type="entry name" value="RGS_subdomain_2"/>
</dbReference>
<dbReference type="SMART" id="SM00313">
    <property type="entry name" value="PXA"/>
    <property type="match status" value="1"/>
</dbReference>
<dbReference type="SUPFAM" id="SSF48097">
    <property type="entry name" value="Regulator of G-protein signaling, RGS"/>
    <property type="match status" value="1"/>
</dbReference>
<dbReference type="Gene3D" id="1.10.167.10">
    <property type="entry name" value="Regulator of G-protein Signalling 4, domain 2"/>
    <property type="match status" value="1"/>
</dbReference>
<comment type="similarity">
    <text evidence="1">Belongs to the sorting nexin family.</text>
</comment>
<dbReference type="InterPro" id="IPR001683">
    <property type="entry name" value="PX_dom"/>
</dbReference>
<organism evidence="7 8">
    <name type="scientific">Canis lupus familiaris</name>
    <name type="common">Dog</name>
    <name type="synonym">Canis familiaris</name>
    <dbReference type="NCBI Taxonomy" id="9615"/>
    <lineage>
        <taxon>Eukaryota</taxon>
        <taxon>Metazoa</taxon>
        <taxon>Chordata</taxon>
        <taxon>Craniata</taxon>
        <taxon>Vertebrata</taxon>
        <taxon>Euteleostomi</taxon>
        <taxon>Mammalia</taxon>
        <taxon>Eutheria</taxon>
        <taxon>Laurasiatheria</taxon>
        <taxon>Carnivora</taxon>
        <taxon>Caniformia</taxon>
        <taxon>Canidae</taxon>
        <taxon>Canis</taxon>
    </lineage>
</organism>
<name>A0A8I3MUL2_CANLF</name>
<feature type="domain" description="RGS" evidence="4">
    <location>
        <begin position="563"/>
        <end position="686"/>
    </location>
</feature>
<evidence type="ECO:0000259" key="6">
    <source>
        <dbReference type="PROSITE" id="PS51207"/>
    </source>
</evidence>
<dbReference type="FunFam" id="1.10.167.10:FF:000007">
    <property type="entry name" value="sorting nexin-13 isoform X1"/>
    <property type="match status" value="1"/>
</dbReference>
<dbReference type="PROSITE" id="PS51207">
    <property type="entry name" value="PXA"/>
    <property type="match status" value="1"/>
</dbReference>
<dbReference type="SMART" id="SM00315">
    <property type="entry name" value="RGS"/>
    <property type="match status" value="1"/>
</dbReference>
<dbReference type="Ensembl" id="ENSCAFT00845011238.1">
    <property type="protein sequence ID" value="ENSCAFP00845008767.1"/>
    <property type="gene ID" value="ENSCAFG00845006012.1"/>
</dbReference>
<gene>
    <name evidence="7" type="primary">SNX13</name>
</gene>
<feature type="domain" description="PX" evidence="5">
    <location>
        <begin position="749"/>
        <end position="870"/>
    </location>
</feature>
<dbReference type="PANTHER" id="PTHR22775:SF3">
    <property type="entry name" value="SORTING NEXIN-13"/>
    <property type="match status" value="1"/>
</dbReference>
<keyword evidence="3" id="KW-0472">Membrane</keyword>
<reference evidence="7" key="2">
    <citation type="submission" date="2025-08" db="UniProtKB">
        <authorList>
            <consortium name="Ensembl"/>
        </authorList>
    </citation>
    <scope>IDENTIFICATION</scope>
    <source>
        <strain evidence="7">Boxer</strain>
    </source>
</reference>
<dbReference type="InterPro" id="IPR037896">
    <property type="entry name" value="SNX13_RGS"/>
</dbReference>
<reference evidence="7" key="3">
    <citation type="submission" date="2025-09" db="UniProtKB">
        <authorList>
            <consortium name="Ensembl"/>
        </authorList>
    </citation>
    <scope>IDENTIFICATION</scope>
    <source>
        <strain evidence="7">Boxer</strain>
    </source>
</reference>
<dbReference type="InterPro" id="IPR013937">
    <property type="entry name" value="Sorting_nexin_C"/>
</dbReference>
<evidence type="ECO:0000259" key="4">
    <source>
        <dbReference type="PROSITE" id="PS50132"/>
    </source>
</evidence>
<proteinExistence type="inferred from homology"/>
<dbReference type="InterPro" id="IPR036305">
    <property type="entry name" value="RGS_sf"/>
</dbReference>
<keyword evidence="8" id="KW-1185">Reference proteome</keyword>
<feature type="compositionally biased region" description="Low complexity" evidence="2">
    <location>
        <begin position="44"/>
        <end position="53"/>
    </location>
</feature>
<dbReference type="AlphaFoldDB" id="A0A8I3MUL2"/>
<evidence type="ECO:0000256" key="2">
    <source>
        <dbReference type="SAM" id="MobiDB-lite"/>
    </source>
</evidence>
<dbReference type="SMART" id="SM00312">
    <property type="entry name" value="PX"/>
    <property type="match status" value="1"/>
</dbReference>
<feature type="domain" description="PXA" evidence="6">
    <location>
        <begin position="287"/>
        <end position="474"/>
    </location>
</feature>
<dbReference type="CDD" id="cd06873">
    <property type="entry name" value="PX_SNX13"/>
    <property type="match status" value="1"/>
</dbReference>
<dbReference type="InterPro" id="IPR036871">
    <property type="entry name" value="PX_dom_sf"/>
</dbReference>
<evidence type="ECO:0000256" key="3">
    <source>
        <dbReference type="SAM" id="Phobius"/>
    </source>
</evidence>
<feature type="region of interest" description="Disordered" evidence="2">
    <location>
        <begin position="1"/>
        <end position="153"/>
    </location>
</feature>
<dbReference type="Pfam" id="PF02194">
    <property type="entry name" value="PXA"/>
    <property type="match status" value="1"/>
</dbReference>
<evidence type="ECO:0000313" key="8">
    <source>
        <dbReference type="Proteomes" id="UP000805418"/>
    </source>
</evidence>
<dbReference type="PROSITE" id="PS50195">
    <property type="entry name" value="PX"/>
    <property type="match status" value="1"/>
</dbReference>
<dbReference type="CDD" id="cd08719">
    <property type="entry name" value="RGS_SNX13"/>
    <property type="match status" value="1"/>
</dbReference>
<reference evidence="7" key="1">
    <citation type="submission" date="2020-03" db="EMBL/GenBank/DDBJ databases">
        <title>Long-read based genome assembly of a Labrador retriever dog.</title>
        <authorList>
            <person name="Eory L."/>
            <person name="Zhang W."/>
            <person name="Schoenebeck J."/>
        </authorList>
    </citation>
    <scope>NUCLEOTIDE SEQUENCE [LARGE SCALE GENOMIC DNA]</scope>
    <source>
        <strain evidence="7">Labrador retriever</strain>
    </source>
</reference>
<feature type="transmembrane region" description="Helical" evidence="3">
    <location>
        <begin position="189"/>
        <end position="212"/>
    </location>
</feature>
<evidence type="ECO:0000313" key="7">
    <source>
        <dbReference type="Ensembl" id="ENSCAFP00845008767.1"/>
    </source>
</evidence>
<evidence type="ECO:0000259" key="5">
    <source>
        <dbReference type="PROSITE" id="PS50195"/>
    </source>
</evidence>